<sequence>MHPPRQRPLNRASSSSDSAFDDGDPDDELLQLSSSDSSAGPSPTIPKLTLGPNGDFVDEISKELAELGQLRKSVQTNLRLRPIRSKGKLPKLDVQNVSSPHFPPTISSSTNAIPTGSNATSPTSSIVSSYFTPAGDTPITSAFIGAYYTSPVSPNSELDREESSSANTAATLSPAAVPSSTVPSSFSTSPGFAPKPINHKPRPIPAAELYTRLMGGARGQPRPLVIDTRAPAAHVANRIRGSVNIAIPSLILKRCKKLTASGTNTDLNPSPNAPQTGGGKGGFQSLESLRQFVVGEKAKSEWSKMLWSLHRTDDGKGADTLAWDGDIVVCDAEMEQEAGGTAWILMDVLLALTRRHGGRVDYLEGGIMTGVKDTELEKLIDFGPMGSTVEEPSAAAGGRKFSAGGLFQLDTKKKPSDIEISSTLSSSSTSLSSNPTSPAPLSMPHSPINVIPPPLNSSSISKPTNDTLPKPLTSIPVHVIHEMDDEHDFVPSPPPSSLIFRPCALPQIVPPTGGLRGKRPSVPNLRKIDTTSAEHLNPHPPKLSLRTKPIRSATLAVPPRLTLPGLHSPASPSHLNLAYSNHSPPASARYTGSFGIGEGGNFGTTPYYTPPHTPKAISSFHGGSMSAHPSLHGGHSSIFGYNSGADLNPGLQVGERFRDRDYPPSPSTARPEPPSTESEAVPVFAISTILPNFLFLGPELTEPSHVEELRELGVKRVLNIALECNEDDFGLNLKEKFRYVKIPMRDTVEEENVQKGVRQACEMLDDARLHSAPTYVHCKAGKSRSVTAVMAYLIHANHWTLSRAYAFVLERRKGISPNIGFVSELMSFEEQELGGKSIGVQSNSMGGENGEGSNGTGEDSSFGMNLRRGGHVRESLPPMESFSSSAAANNPGNVNLGGNNGVAGLGGPISAGGIQLQRVLVGDQAQEMEVKDASGRYRHARRAPVDENTLQPLRRVSKAGLESSAFEEVPRGGKERERE</sequence>
<dbReference type="FunFam" id="3.90.190.10:FF:000120">
    <property type="entry name" value="MAP kinase phosphatase, putative"/>
    <property type="match status" value="1"/>
</dbReference>
<keyword evidence="3" id="KW-0378">Hydrolase</keyword>
<dbReference type="KEGG" id="abp:AGABI1DRAFT123219"/>
<reference evidence="10" key="1">
    <citation type="journal article" date="2012" name="Proc. Natl. Acad. Sci. U.S.A.">
        <title>Genome sequence of the button mushroom Agaricus bisporus reveals mechanisms governing adaptation to a humic-rich ecological niche.</title>
        <authorList>
            <person name="Morin E."/>
            <person name="Kohler A."/>
            <person name="Baker A.R."/>
            <person name="Foulongne-Oriol M."/>
            <person name="Lombard V."/>
            <person name="Nagy L.G."/>
            <person name="Ohm R.A."/>
            <person name="Patyshakuliyeva A."/>
            <person name="Brun A."/>
            <person name="Aerts A.L."/>
            <person name="Bailey A.M."/>
            <person name="Billette C."/>
            <person name="Coutinho P.M."/>
            <person name="Deakin G."/>
            <person name="Doddapaneni H."/>
            <person name="Floudas D."/>
            <person name="Grimwood J."/>
            <person name="Hilden K."/>
            <person name="Kuees U."/>
            <person name="LaButti K.M."/>
            <person name="Lapidus A."/>
            <person name="Lindquist E.A."/>
            <person name="Lucas S.M."/>
            <person name="Murat C."/>
            <person name="Riley R.W."/>
            <person name="Salamov A.A."/>
            <person name="Schmutz J."/>
            <person name="Subramanian V."/>
            <person name="Woesten H.A.B."/>
            <person name="Xu J."/>
            <person name="Eastwood D.C."/>
            <person name="Foster G.D."/>
            <person name="Sonnenberg A.S."/>
            <person name="Cullen D."/>
            <person name="de Vries R.P."/>
            <person name="Lundell T."/>
            <person name="Hibbett D.S."/>
            <person name="Henrissat B."/>
            <person name="Burton K.S."/>
            <person name="Kerrigan R.W."/>
            <person name="Challen M.P."/>
            <person name="Grigoriev I.V."/>
            <person name="Martin F."/>
        </authorList>
    </citation>
    <scope>NUCLEOTIDE SEQUENCE [LARGE SCALE GENOMIC DNA]</scope>
    <source>
        <strain evidence="10">JB137-S8 / ATCC MYA-4627 / FGSC 10392</strain>
    </source>
</reference>
<dbReference type="OMA" id="KIPMRDT"/>
<keyword evidence="10" id="KW-1185">Reference proteome</keyword>
<dbReference type="CDD" id="cd14498">
    <property type="entry name" value="DSP"/>
    <property type="match status" value="1"/>
</dbReference>
<feature type="region of interest" description="Disordered" evidence="5">
    <location>
        <begin position="838"/>
        <end position="870"/>
    </location>
</feature>
<feature type="domain" description="Tyrosine specific protein phosphatases" evidence="7">
    <location>
        <begin position="751"/>
        <end position="815"/>
    </location>
</feature>
<feature type="region of interest" description="Disordered" evidence="5">
    <location>
        <begin position="1"/>
        <end position="55"/>
    </location>
</feature>
<dbReference type="SUPFAM" id="SSF52821">
    <property type="entry name" value="Rhodanese/Cell cycle control phosphatase"/>
    <property type="match status" value="1"/>
</dbReference>
<dbReference type="SUPFAM" id="SSF52799">
    <property type="entry name" value="(Phosphotyrosine protein) phosphatases II"/>
    <property type="match status" value="1"/>
</dbReference>
<dbReference type="Gene3D" id="3.90.190.10">
    <property type="entry name" value="Protein tyrosine phosphatase superfamily"/>
    <property type="match status" value="1"/>
</dbReference>
<dbReference type="PROSITE" id="PS50056">
    <property type="entry name" value="TYR_PHOSPHATASE_2"/>
    <property type="match status" value="1"/>
</dbReference>
<dbReference type="Proteomes" id="UP000008493">
    <property type="component" value="Unassembled WGS sequence"/>
</dbReference>
<dbReference type="PROSITE" id="PS50206">
    <property type="entry name" value="RHODANESE_3"/>
    <property type="match status" value="1"/>
</dbReference>
<dbReference type="InterPro" id="IPR029021">
    <property type="entry name" value="Prot-tyrosine_phosphatase-like"/>
</dbReference>
<evidence type="ECO:0000313" key="10">
    <source>
        <dbReference type="Proteomes" id="UP000008493"/>
    </source>
</evidence>
<evidence type="ECO:0000259" key="8">
    <source>
        <dbReference type="PROSITE" id="PS50206"/>
    </source>
</evidence>
<feature type="region of interest" description="Disordered" evidence="5">
    <location>
        <begin position="154"/>
        <end position="201"/>
    </location>
</feature>
<evidence type="ECO:0000313" key="9">
    <source>
        <dbReference type="EMBL" id="EKM75370.1"/>
    </source>
</evidence>
<dbReference type="HOGENOM" id="CLU_007776_0_0_1"/>
<feature type="region of interest" description="Disordered" evidence="5">
    <location>
        <begin position="655"/>
        <end position="678"/>
    </location>
</feature>
<feature type="region of interest" description="Disordered" evidence="5">
    <location>
        <begin position="417"/>
        <end position="469"/>
    </location>
</feature>
<evidence type="ECO:0000259" key="6">
    <source>
        <dbReference type="PROSITE" id="PS50054"/>
    </source>
</evidence>
<evidence type="ECO:0000256" key="3">
    <source>
        <dbReference type="ARBA" id="ARBA00022801"/>
    </source>
</evidence>
<evidence type="ECO:0000256" key="4">
    <source>
        <dbReference type="ARBA" id="ARBA00022912"/>
    </source>
</evidence>
<feature type="compositionally biased region" description="Polar residues" evidence="5">
    <location>
        <begin position="261"/>
        <end position="275"/>
    </location>
</feature>
<feature type="compositionally biased region" description="Low complexity" evidence="5">
    <location>
        <begin position="173"/>
        <end position="190"/>
    </location>
</feature>
<dbReference type="GO" id="GO:0043409">
    <property type="term" value="P:negative regulation of MAPK cascade"/>
    <property type="evidence" value="ECO:0007669"/>
    <property type="project" value="TreeGrafter"/>
</dbReference>
<dbReference type="STRING" id="597362.K5XLG1"/>
<dbReference type="GeneID" id="18825977"/>
<feature type="compositionally biased region" description="Pro residues" evidence="5">
    <location>
        <begin position="663"/>
        <end position="674"/>
    </location>
</feature>
<dbReference type="InParanoid" id="K5XLG1"/>
<evidence type="ECO:0000259" key="7">
    <source>
        <dbReference type="PROSITE" id="PS50056"/>
    </source>
</evidence>
<feature type="domain" description="Rhodanese" evidence="8">
    <location>
        <begin position="219"/>
        <end position="375"/>
    </location>
</feature>
<feature type="domain" description="Tyrosine-protein phosphatase" evidence="6">
    <location>
        <begin position="685"/>
        <end position="834"/>
    </location>
</feature>
<dbReference type="Gene3D" id="3.40.250.10">
    <property type="entry name" value="Rhodanese-like domain"/>
    <property type="match status" value="1"/>
</dbReference>
<dbReference type="InterPro" id="IPR001763">
    <property type="entry name" value="Rhodanese-like_dom"/>
</dbReference>
<feature type="compositionally biased region" description="Polar residues" evidence="5">
    <location>
        <begin position="456"/>
        <end position="467"/>
    </location>
</feature>
<dbReference type="RefSeq" id="XP_007333954.1">
    <property type="nucleotide sequence ID" value="XM_007333892.1"/>
</dbReference>
<dbReference type="AlphaFoldDB" id="K5XLG1"/>
<dbReference type="eggNOG" id="KOG1717">
    <property type="taxonomic scope" value="Eukaryota"/>
</dbReference>
<dbReference type="GO" id="GO:0005737">
    <property type="term" value="C:cytoplasm"/>
    <property type="evidence" value="ECO:0007669"/>
    <property type="project" value="TreeGrafter"/>
</dbReference>
<feature type="compositionally biased region" description="Low complexity" evidence="5">
    <location>
        <begin position="30"/>
        <end position="42"/>
    </location>
</feature>
<dbReference type="GO" id="GO:0004725">
    <property type="term" value="F:protein tyrosine phosphatase activity"/>
    <property type="evidence" value="ECO:0007669"/>
    <property type="project" value="UniProtKB-EC"/>
</dbReference>
<evidence type="ECO:0000256" key="5">
    <source>
        <dbReference type="SAM" id="MobiDB-lite"/>
    </source>
</evidence>
<organism evidence="9 10">
    <name type="scientific">Agaricus bisporus var. burnettii (strain JB137-S8 / ATCC MYA-4627 / FGSC 10392)</name>
    <name type="common">White button mushroom</name>
    <dbReference type="NCBI Taxonomy" id="597362"/>
    <lineage>
        <taxon>Eukaryota</taxon>
        <taxon>Fungi</taxon>
        <taxon>Dikarya</taxon>
        <taxon>Basidiomycota</taxon>
        <taxon>Agaricomycotina</taxon>
        <taxon>Agaricomycetes</taxon>
        <taxon>Agaricomycetidae</taxon>
        <taxon>Agaricales</taxon>
        <taxon>Agaricineae</taxon>
        <taxon>Agaricaceae</taxon>
        <taxon>Agaricus</taxon>
    </lineage>
</organism>
<dbReference type="OrthoDB" id="273181at2759"/>
<dbReference type="PANTHER" id="PTHR10159:SF530">
    <property type="entry name" value="DUAL SPECIFICITY PROTEIN PHOSPHATASE DDB_G0271350-RELATED"/>
    <property type="match status" value="1"/>
</dbReference>
<evidence type="ECO:0000256" key="1">
    <source>
        <dbReference type="ARBA" id="ARBA00008601"/>
    </source>
</evidence>
<dbReference type="Pfam" id="PF00782">
    <property type="entry name" value="DSPc"/>
    <property type="match status" value="1"/>
</dbReference>
<protein>
    <recommendedName>
        <fullName evidence="2">protein-tyrosine-phosphatase</fullName>
        <ecNumber evidence="2">3.1.3.48</ecNumber>
    </recommendedName>
</protein>
<feature type="compositionally biased region" description="Low complexity" evidence="5">
    <location>
        <begin position="421"/>
        <end position="442"/>
    </location>
</feature>
<dbReference type="InterPro" id="IPR036873">
    <property type="entry name" value="Rhodanese-like_dom_sf"/>
</dbReference>
<dbReference type="InterPro" id="IPR000387">
    <property type="entry name" value="Tyr_Pase_dom"/>
</dbReference>
<comment type="similarity">
    <text evidence="1">Belongs to the protein-tyrosine phosphatase family. Non-receptor class dual specificity subfamily.</text>
</comment>
<dbReference type="PROSITE" id="PS50054">
    <property type="entry name" value="TYR_PHOSPHATASE_DUAL"/>
    <property type="match status" value="1"/>
</dbReference>
<dbReference type="InterPro" id="IPR000340">
    <property type="entry name" value="Dual-sp_phosphatase_cat-dom"/>
</dbReference>
<feature type="region of interest" description="Disordered" evidence="5">
    <location>
        <begin position="931"/>
        <end position="979"/>
    </location>
</feature>
<dbReference type="SMART" id="SM00195">
    <property type="entry name" value="DSPc"/>
    <property type="match status" value="1"/>
</dbReference>
<feature type="compositionally biased region" description="Basic and acidic residues" evidence="5">
    <location>
        <begin position="968"/>
        <end position="979"/>
    </location>
</feature>
<feature type="region of interest" description="Disordered" evidence="5">
    <location>
        <begin position="261"/>
        <end position="282"/>
    </location>
</feature>
<dbReference type="PANTHER" id="PTHR10159">
    <property type="entry name" value="DUAL SPECIFICITY PROTEIN PHOSPHATASE"/>
    <property type="match status" value="1"/>
</dbReference>
<gene>
    <name evidence="9" type="ORF">AGABI1DRAFT_123219</name>
</gene>
<proteinExistence type="inferred from homology"/>
<accession>K5XLG1</accession>
<dbReference type="EC" id="3.1.3.48" evidence="2"/>
<evidence type="ECO:0000256" key="2">
    <source>
        <dbReference type="ARBA" id="ARBA00013064"/>
    </source>
</evidence>
<keyword evidence="4" id="KW-0904">Protein phosphatase</keyword>
<dbReference type="InterPro" id="IPR020422">
    <property type="entry name" value="TYR_PHOSPHATASE_DUAL_dom"/>
</dbReference>
<dbReference type="EMBL" id="JH971414">
    <property type="protein sequence ID" value="EKM75370.1"/>
    <property type="molecule type" value="Genomic_DNA"/>
</dbReference>
<name>K5XLG1_AGABU</name>
<feature type="compositionally biased region" description="Acidic residues" evidence="5">
    <location>
        <begin position="19"/>
        <end position="29"/>
    </location>
</feature>